<keyword evidence="3" id="KW-1185">Reference proteome</keyword>
<dbReference type="InterPro" id="IPR053146">
    <property type="entry name" value="QDO-like"/>
</dbReference>
<dbReference type="PANTHER" id="PTHR36440">
    <property type="entry name" value="PUTATIVE (AFU_ORTHOLOGUE AFUA_8G07350)-RELATED"/>
    <property type="match status" value="1"/>
</dbReference>
<dbReference type="Gene3D" id="2.60.120.10">
    <property type="entry name" value="Jelly Rolls"/>
    <property type="match status" value="1"/>
</dbReference>
<dbReference type="Proteomes" id="UP001315278">
    <property type="component" value="Unassembled WGS sequence"/>
</dbReference>
<comment type="caution">
    <text evidence="2">The sequence shown here is derived from an EMBL/GenBank/DDBJ whole genome shotgun (WGS) entry which is preliminary data.</text>
</comment>
<feature type="domain" description="Cupin type-2" evidence="1">
    <location>
        <begin position="56"/>
        <end position="122"/>
    </location>
</feature>
<dbReference type="SUPFAM" id="SSF51182">
    <property type="entry name" value="RmlC-like cupins"/>
    <property type="match status" value="1"/>
</dbReference>
<name>A0ABS5FDV5_9BRAD</name>
<dbReference type="InterPro" id="IPR011051">
    <property type="entry name" value="RmlC_Cupin_sf"/>
</dbReference>
<gene>
    <name evidence="2" type="ORF">JQ615_06220</name>
</gene>
<dbReference type="InterPro" id="IPR013096">
    <property type="entry name" value="Cupin_2"/>
</dbReference>
<evidence type="ECO:0000313" key="3">
    <source>
        <dbReference type="Proteomes" id="UP001315278"/>
    </source>
</evidence>
<dbReference type="InterPro" id="IPR014710">
    <property type="entry name" value="RmlC-like_jellyroll"/>
</dbReference>
<dbReference type="Pfam" id="PF07883">
    <property type="entry name" value="Cupin_2"/>
    <property type="match status" value="1"/>
</dbReference>
<sequence>MPHSNEIEAKSHNPVPQGYVLVAGEGEHLIHFRDGGNIFIKVDTVEGSNNLGLGTQQLPKGSGIPVHRHLDRDEAFYVLEGSGTVTLNDVPHSCERGGTIFIPKNTWHGFSSPDQELVLLWVMVPSGLDGFFRETCSRPGEPRKELTREQINAVALKYGAEFR</sequence>
<accession>A0ABS5FDV5</accession>
<proteinExistence type="predicted"/>
<dbReference type="RefSeq" id="WP_212492019.1">
    <property type="nucleotide sequence ID" value="NZ_JAFCJH010000004.1"/>
</dbReference>
<dbReference type="PANTHER" id="PTHR36440:SF1">
    <property type="entry name" value="PUTATIVE (AFU_ORTHOLOGUE AFUA_8G07350)-RELATED"/>
    <property type="match status" value="1"/>
</dbReference>
<organism evidence="2 3">
    <name type="scientific">Bradyrhizobium jicamae</name>
    <dbReference type="NCBI Taxonomy" id="280332"/>
    <lineage>
        <taxon>Bacteria</taxon>
        <taxon>Pseudomonadati</taxon>
        <taxon>Pseudomonadota</taxon>
        <taxon>Alphaproteobacteria</taxon>
        <taxon>Hyphomicrobiales</taxon>
        <taxon>Nitrobacteraceae</taxon>
        <taxon>Bradyrhizobium</taxon>
    </lineage>
</organism>
<protein>
    <submittedName>
        <fullName evidence="2">Cupin domain-containing protein</fullName>
    </submittedName>
</protein>
<evidence type="ECO:0000313" key="2">
    <source>
        <dbReference type="EMBL" id="MBR0794977.1"/>
    </source>
</evidence>
<dbReference type="EMBL" id="JAFCJH010000004">
    <property type="protein sequence ID" value="MBR0794977.1"/>
    <property type="molecule type" value="Genomic_DNA"/>
</dbReference>
<reference evidence="3" key="1">
    <citation type="journal article" date="2021" name="ISME J.">
        <title>Evolutionary origin and ecological implication of a unique nif island in free-living Bradyrhizobium lineages.</title>
        <authorList>
            <person name="Tao J."/>
        </authorList>
    </citation>
    <scope>NUCLEOTIDE SEQUENCE [LARGE SCALE GENOMIC DNA]</scope>
    <source>
        <strain evidence="3">SZCCT0434</strain>
    </source>
</reference>
<evidence type="ECO:0000259" key="1">
    <source>
        <dbReference type="Pfam" id="PF07883"/>
    </source>
</evidence>